<dbReference type="EMBL" id="JBHUKS010000003">
    <property type="protein sequence ID" value="MFD2466434.1"/>
    <property type="molecule type" value="Genomic_DNA"/>
</dbReference>
<feature type="transmembrane region" description="Helical" evidence="5">
    <location>
        <begin position="76"/>
        <end position="97"/>
    </location>
</feature>
<gene>
    <name evidence="7" type="ORF">ACFSVL_03470</name>
</gene>
<evidence type="ECO:0000256" key="2">
    <source>
        <dbReference type="ARBA" id="ARBA00022692"/>
    </source>
</evidence>
<dbReference type="Proteomes" id="UP001597483">
    <property type="component" value="Unassembled WGS sequence"/>
</dbReference>
<dbReference type="RefSeq" id="WP_378300326.1">
    <property type="nucleotide sequence ID" value="NZ_JBHUKS010000003.1"/>
</dbReference>
<comment type="caution">
    <text evidence="7">The sequence shown here is derived from an EMBL/GenBank/DDBJ whole genome shotgun (WGS) entry which is preliminary data.</text>
</comment>
<dbReference type="InterPro" id="IPR020846">
    <property type="entry name" value="MFS_dom"/>
</dbReference>
<dbReference type="Gene3D" id="1.20.1250.20">
    <property type="entry name" value="MFS general substrate transporter like domains"/>
    <property type="match status" value="2"/>
</dbReference>
<feature type="transmembrane region" description="Helical" evidence="5">
    <location>
        <begin position="220"/>
        <end position="243"/>
    </location>
</feature>
<keyword evidence="8" id="KW-1185">Reference proteome</keyword>
<feature type="transmembrane region" description="Helical" evidence="5">
    <location>
        <begin position="167"/>
        <end position="187"/>
    </location>
</feature>
<sequence length="411" mass="41462">MSKPGIHWPVVVLCFLAVLLDGFDTAALSFTIPTLSHEWGAAPAAFTLPLVLTNIGVVAGYLAAGYVGARMKARSVVLTGVLIFAGATVLTAVILHLKSMPVFAATRLVTGLGLGLVLPAGVALATKHSAEGRRELVSVAVTLGLASGSSLGGFFGGKLLHSVGSAGVFYVAGLAPLLLAAVMAMVLPAREPAGTAASGAKEEAKVSRLFGPGLRLPTSLIWAFSFLIFITAYVLISWVPTLLTGYGFAAGKAPLGLAFLTLGGIAGGLVLIPLAARIGIARALILMPAIGAVCMVLVATVPVGEVLLFVLLAGAGFGVTAGQIGQLTLAVSIYPVRTRTTGVGWAAALGRIGSIVGPGVAGVLLALALSAQTIVLVTAVPVLVAIACAVGLSRVRSATRKERDGALVRSR</sequence>
<keyword evidence="2 5" id="KW-0812">Transmembrane</keyword>
<evidence type="ECO:0000256" key="4">
    <source>
        <dbReference type="ARBA" id="ARBA00023136"/>
    </source>
</evidence>
<feature type="transmembrane region" description="Helical" evidence="5">
    <location>
        <begin position="136"/>
        <end position="155"/>
    </location>
</feature>
<accession>A0ABW5H0T0</accession>
<dbReference type="InterPro" id="IPR011701">
    <property type="entry name" value="MFS"/>
</dbReference>
<feature type="transmembrane region" description="Helical" evidence="5">
    <location>
        <begin position="39"/>
        <end position="64"/>
    </location>
</feature>
<dbReference type="InterPro" id="IPR036259">
    <property type="entry name" value="MFS_trans_sf"/>
</dbReference>
<dbReference type="PANTHER" id="PTHR23508:SF10">
    <property type="entry name" value="CARBOXYLIC ACID TRANSPORTER PROTEIN HOMOLOG"/>
    <property type="match status" value="1"/>
</dbReference>
<reference evidence="8" key="1">
    <citation type="journal article" date="2019" name="Int. J. Syst. Evol. Microbiol.">
        <title>The Global Catalogue of Microorganisms (GCM) 10K type strain sequencing project: providing services to taxonomists for standard genome sequencing and annotation.</title>
        <authorList>
            <consortium name="The Broad Institute Genomics Platform"/>
            <consortium name="The Broad Institute Genome Sequencing Center for Infectious Disease"/>
            <person name="Wu L."/>
            <person name="Ma J."/>
        </authorList>
    </citation>
    <scope>NUCLEOTIDE SEQUENCE [LARGE SCALE GENOMIC DNA]</scope>
    <source>
        <strain evidence="8">CGMCC 4.7641</strain>
    </source>
</reference>
<evidence type="ECO:0000256" key="1">
    <source>
        <dbReference type="ARBA" id="ARBA00004651"/>
    </source>
</evidence>
<feature type="transmembrane region" description="Helical" evidence="5">
    <location>
        <begin position="343"/>
        <end position="368"/>
    </location>
</feature>
<keyword evidence="3 5" id="KW-1133">Transmembrane helix</keyword>
<dbReference type="PROSITE" id="PS50850">
    <property type="entry name" value="MFS"/>
    <property type="match status" value="1"/>
</dbReference>
<organism evidence="7 8">
    <name type="scientific">Amycolatopsis silviterrae</name>
    <dbReference type="NCBI Taxonomy" id="1656914"/>
    <lineage>
        <taxon>Bacteria</taxon>
        <taxon>Bacillati</taxon>
        <taxon>Actinomycetota</taxon>
        <taxon>Actinomycetes</taxon>
        <taxon>Pseudonocardiales</taxon>
        <taxon>Pseudonocardiaceae</taxon>
        <taxon>Amycolatopsis</taxon>
    </lineage>
</organism>
<feature type="transmembrane region" description="Helical" evidence="5">
    <location>
        <begin position="307"/>
        <end position="331"/>
    </location>
</feature>
<evidence type="ECO:0000259" key="6">
    <source>
        <dbReference type="PROSITE" id="PS50850"/>
    </source>
</evidence>
<evidence type="ECO:0000256" key="5">
    <source>
        <dbReference type="SAM" id="Phobius"/>
    </source>
</evidence>
<protein>
    <submittedName>
        <fullName evidence="7">MFS transporter</fullName>
    </submittedName>
</protein>
<evidence type="ECO:0000256" key="3">
    <source>
        <dbReference type="ARBA" id="ARBA00022989"/>
    </source>
</evidence>
<evidence type="ECO:0000313" key="7">
    <source>
        <dbReference type="EMBL" id="MFD2466434.1"/>
    </source>
</evidence>
<feature type="domain" description="Major facilitator superfamily (MFS) profile" evidence="6">
    <location>
        <begin position="10"/>
        <end position="396"/>
    </location>
</feature>
<evidence type="ECO:0000313" key="8">
    <source>
        <dbReference type="Proteomes" id="UP001597483"/>
    </source>
</evidence>
<proteinExistence type="predicted"/>
<dbReference type="PANTHER" id="PTHR23508">
    <property type="entry name" value="CARBOXYLIC ACID TRANSPORTER PROTEIN HOMOLOG"/>
    <property type="match status" value="1"/>
</dbReference>
<name>A0ABW5H0T0_9PSEU</name>
<feature type="transmembrane region" description="Helical" evidence="5">
    <location>
        <begin position="283"/>
        <end position="301"/>
    </location>
</feature>
<comment type="subcellular location">
    <subcellularLocation>
        <location evidence="1">Cell membrane</location>
        <topology evidence="1">Multi-pass membrane protein</topology>
    </subcellularLocation>
</comment>
<keyword evidence="4 5" id="KW-0472">Membrane</keyword>
<feature type="transmembrane region" description="Helical" evidence="5">
    <location>
        <begin position="103"/>
        <end position="124"/>
    </location>
</feature>
<feature type="transmembrane region" description="Helical" evidence="5">
    <location>
        <begin position="255"/>
        <end position="276"/>
    </location>
</feature>
<feature type="transmembrane region" description="Helical" evidence="5">
    <location>
        <begin position="374"/>
        <end position="393"/>
    </location>
</feature>
<dbReference type="Pfam" id="PF07690">
    <property type="entry name" value="MFS_1"/>
    <property type="match status" value="1"/>
</dbReference>
<dbReference type="SUPFAM" id="SSF103473">
    <property type="entry name" value="MFS general substrate transporter"/>
    <property type="match status" value="1"/>
</dbReference>